<name>A0A182CYD1_BLAVI</name>
<dbReference type="AlphaFoldDB" id="A0A182CYD1"/>
<dbReference type="EMBL" id="AP014854">
    <property type="protein sequence ID" value="BAR98225.1"/>
    <property type="molecule type" value="Genomic_DNA"/>
</dbReference>
<accession>A0A182CYD1</accession>
<sequence>MGQWGGYRQPILQNQKELNGFRAGWRGAEPNIRSSIDQNFSN</sequence>
<evidence type="ECO:0000313" key="1">
    <source>
        <dbReference type="EMBL" id="BAR98225.1"/>
    </source>
</evidence>
<gene>
    <name evidence="1" type="ORF">BV133_632</name>
</gene>
<reference evidence="1" key="1">
    <citation type="journal article" date="2015" name="Genome Announc.">
        <title>Complete Genome Sequence of the Bacteriochlorophyll b-Producing Photosynthetic Bacterium Blastochloris viridis.</title>
        <authorList>
            <person name="Tsukatani Y."/>
            <person name="Hirose Y."/>
            <person name="Harada J."/>
            <person name="Misawa N."/>
            <person name="Mori K."/>
            <person name="Inoue K."/>
            <person name="Tamiaki H."/>
        </authorList>
    </citation>
    <scope>NUCLEOTIDE SEQUENCE [LARGE SCALE GENOMIC DNA]</scope>
    <source>
        <strain evidence="1">DSM 133</strain>
    </source>
</reference>
<organism evidence="1">
    <name type="scientific">Blastochloris viridis</name>
    <name type="common">Rhodopseudomonas viridis</name>
    <dbReference type="NCBI Taxonomy" id="1079"/>
    <lineage>
        <taxon>Bacteria</taxon>
        <taxon>Pseudomonadati</taxon>
        <taxon>Pseudomonadota</taxon>
        <taxon>Alphaproteobacteria</taxon>
        <taxon>Hyphomicrobiales</taxon>
        <taxon>Blastochloridaceae</taxon>
        <taxon>Blastochloris</taxon>
    </lineage>
</organism>
<protein>
    <submittedName>
        <fullName evidence="1">Uncharacterized protein</fullName>
    </submittedName>
</protein>
<proteinExistence type="predicted"/>